<proteinExistence type="predicted"/>
<reference evidence="1 2" key="1">
    <citation type="submission" date="2018-03" db="EMBL/GenBank/DDBJ databases">
        <title>First report of an OXA-48+CTX-M-M-producing Kluyvera ascorbata clone recovered from patients admitted in a University Hospital in Madrid, Spain.</title>
        <authorList>
            <person name="Hernandez-Garcia M."/>
            <person name="Leon-Sampedro R."/>
            <person name="Perez-Viso B."/>
            <person name="Morosini M.I."/>
            <person name="Lopez-Fresnena N."/>
            <person name="Coque T.M."/>
            <person name="Bonten M."/>
            <person name="Malhotra-Kumar S."/>
            <person name="Ruiz-Garbajosa P."/>
            <person name="Canton R."/>
        </authorList>
    </citation>
    <scope>NUCLEOTIDE SEQUENCE [LARGE SCALE GENOMIC DNA]</scope>
    <source>
        <strain evidence="1 2">KA2</strain>
    </source>
</reference>
<protein>
    <submittedName>
        <fullName evidence="1">Uncharacterized protein</fullName>
    </submittedName>
</protein>
<keyword evidence="2" id="KW-1185">Reference proteome</keyword>
<dbReference type="RefSeq" id="WP_106927359.1">
    <property type="nucleotide sequence ID" value="NZ_CABMMU010000008.1"/>
</dbReference>
<dbReference type="Proteomes" id="UP000240892">
    <property type="component" value="Unassembled WGS sequence"/>
</dbReference>
<dbReference type="AlphaFoldDB" id="A0A2T2Y288"/>
<sequence length="63" mass="7399">MLTNKIIEITVLEIARKEGIELNDQEKLVLRTQVALRTSAKRRYKAAMASESFVWKRPLMPRR</sequence>
<name>A0A2T2Y288_9ENTR</name>
<accession>A0A2T2Y288</accession>
<comment type="caution">
    <text evidence="1">The sequence shown here is derived from an EMBL/GenBank/DDBJ whole genome shotgun (WGS) entry which is preliminary data.</text>
</comment>
<dbReference type="EMBL" id="PYHO01000008">
    <property type="protein sequence ID" value="PSR46568.1"/>
    <property type="molecule type" value="Genomic_DNA"/>
</dbReference>
<evidence type="ECO:0000313" key="2">
    <source>
        <dbReference type="Proteomes" id="UP000240892"/>
    </source>
</evidence>
<organism evidence="1 2">
    <name type="scientific">Kluyvera genomosp. 2</name>
    <dbReference type="NCBI Taxonomy" id="2774054"/>
    <lineage>
        <taxon>Bacteria</taxon>
        <taxon>Pseudomonadati</taxon>
        <taxon>Pseudomonadota</taxon>
        <taxon>Gammaproteobacteria</taxon>
        <taxon>Enterobacterales</taxon>
        <taxon>Enterobacteriaceae</taxon>
        <taxon>Kluyvera</taxon>
    </lineage>
</organism>
<gene>
    <name evidence="1" type="ORF">C8256_12880</name>
</gene>
<evidence type="ECO:0000313" key="1">
    <source>
        <dbReference type="EMBL" id="PSR46568.1"/>
    </source>
</evidence>